<accession>A0A401GPD0</accession>
<reference evidence="1 2" key="1">
    <citation type="journal article" date="2018" name="Sci. Rep.">
        <title>Genome sequence of the cauliflower mushroom Sparassis crispa (Hanabiratake) and its association with beneficial usage.</title>
        <authorList>
            <person name="Kiyama R."/>
            <person name="Furutani Y."/>
            <person name="Kawaguchi K."/>
            <person name="Nakanishi T."/>
        </authorList>
    </citation>
    <scope>NUCLEOTIDE SEQUENCE [LARGE SCALE GENOMIC DNA]</scope>
</reference>
<dbReference type="RefSeq" id="XP_027614990.1">
    <property type="nucleotide sequence ID" value="XM_027759189.1"/>
</dbReference>
<comment type="caution">
    <text evidence="1">The sequence shown here is derived from an EMBL/GenBank/DDBJ whole genome shotgun (WGS) entry which is preliminary data.</text>
</comment>
<gene>
    <name evidence="1" type="ORF">SCP_0600550</name>
</gene>
<protein>
    <submittedName>
        <fullName evidence="1">Uncharacterized protein</fullName>
    </submittedName>
</protein>
<dbReference type="Gene3D" id="1.20.1280.50">
    <property type="match status" value="1"/>
</dbReference>
<name>A0A401GPD0_9APHY</name>
<dbReference type="OrthoDB" id="3027018at2759"/>
<sequence>MSSMTHHTIQQKATCDADVDLLSQNVDALNTAIDARAKEISILNDLQTGLISHRDRLSSQTAPIRVLPEDVLRIIFEAGFTDGRNRRSDCPLRHSMTFSIRVASVCKMWRDIAVHTSLLWTAIFVYLDRERSILGLRSLVQRAQSRKIDIAIEEPFEDCPLEPWILASGVVLLLV</sequence>
<dbReference type="InParanoid" id="A0A401GPD0"/>
<dbReference type="EMBL" id="BFAD01000006">
    <property type="protein sequence ID" value="GBE84077.1"/>
    <property type="molecule type" value="Genomic_DNA"/>
</dbReference>
<dbReference type="Proteomes" id="UP000287166">
    <property type="component" value="Unassembled WGS sequence"/>
</dbReference>
<proteinExistence type="predicted"/>
<dbReference type="GeneID" id="38780994"/>
<dbReference type="AlphaFoldDB" id="A0A401GPD0"/>
<evidence type="ECO:0000313" key="2">
    <source>
        <dbReference type="Proteomes" id="UP000287166"/>
    </source>
</evidence>
<organism evidence="1 2">
    <name type="scientific">Sparassis crispa</name>
    <dbReference type="NCBI Taxonomy" id="139825"/>
    <lineage>
        <taxon>Eukaryota</taxon>
        <taxon>Fungi</taxon>
        <taxon>Dikarya</taxon>
        <taxon>Basidiomycota</taxon>
        <taxon>Agaricomycotina</taxon>
        <taxon>Agaricomycetes</taxon>
        <taxon>Polyporales</taxon>
        <taxon>Sparassidaceae</taxon>
        <taxon>Sparassis</taxon>
    </lineage>
</organism>
<evidence type="ECO:0000313" key="1">
    <source>
        <dbReference type="EMBL" id="GBE84077.1"/>
    </source>
</evidence>
<keyword evidence="2" id="KW-1185">Reference proteome</keyword>